<dbReference type="PROSITE" id="PS00943">
    <property type="entry name" value="UBIA"/>
    <property type="match status" value="1"/>
</dbReference>
<reference evidence="8" key="1">
    <citation type="submission" date="2018-05" db="EMBL/GenBank/DDBJ databases">
        <authorList>
            <person name="Lanie J.A."/>
            <person name="Ng W.-L."/>
            <person name="Kazmierczak K.M."/>
            <person name="Andrzejewski T.M."/>
            <person name="Davidsen T.M."/>
            <person name="Wayne K.J."/>
            <person name="Tettelin H."/>
            <person name="Glass J.I."/>
            <person name="Rusch D."/>
            <person name="Podicherti R."/>
            <person name="Tsui H.-C.T."/>
            <person name="Winkler M.E."/>
        </authorList>
    </citation>
    <scope>NUCLEOTIDE SEQUENCE</scope>
</reference>
<dbReference type="Gene3D" id="1.10.357.140">
    <property type="entry name" value="UbiA prenyltransferase"/>
    <property type="match status" value="1"/>
</dbReference>
<evidence type="ECO:0000256" key="5">
    <source>
        <dbReference type="ARBA" id="ARBA00023133"/>
    </source>
</evidence>
<evidence type="ECO:0000256" key="6">
    <source>
        <dbReference type="ARBA" id="ARBA00023136"/>
    </source>
</evidence>
<dbReference type="GO" id="GO:0016020">
    <property type="term" value="C:membrane"/>
    <property type="evidence" value="ECO:0007669"/>
    <property type="project" value="UniProtKB-SubCell"/>
</dbReference>
<dbReference type="InterPro" id="IPR000537">
    <property type="entry name" value="UbiA_prenyltransferase"/>
</dbReference>
<evidence type="ECO:0000256" key="1">
    <source>
        <dbReference type="ARBA" id="ARBA00004141"/>
    </source>
</evidence>
<dbReference type="GO" id="GO:0005739">
    <property type="term" value="C:mitochondrion"/>
    <property type="evidence" value="ECO:0007669"/>
    <property type="project" value="TreeGrafter"/>
</dbReference>
<comment type="subcellular location">
    <subcellularLocation>
        <location evidence="1">Membrane</location>
        <topology evidence="1">Multi-pass membrane protein</topology>
    </subcellularLocation>
</comment>
<dbReference type="PANTHER" id="PTHR43448:SF2">
    <property type="entry name" value="PROTOHEME IX FARNESYLTRANSFERASE, MITOCHONDRIAL"/>
    <property type="match status" value="1"/>
</dbReference>
<dbReference type="CDD" id="cd13957">
    <property type="entry name" value="PT_UbiA_Cox10"/>
    <property type="match status" value="1"/>
</dbReference>
<feature type="transmembrane region" description="Helical" evidence="7">
    <location>
        <begin position="117"/>
        <end position="134"/>
    </location>
</feature>
<feature type="transmembrane region" description="Helical" evidence="7">
    <location>
        <begin position="240"/>
        <end position="262"/>
    </location>
</feature>
<dbReference type="InterPro" id="IPR030470">
    <property type="entry name" value="UbiA_prenylTrfase_CS"/>
</dbReference>
<evidence type="ECO:0000256" key="3">
    <source>
        <dbReference type="ARBA" id="ARBA00022692"/>
    </source>
</evidence>
<organism evidence="8">
    <name type="scientific">marine metagenome</name>
    <dbReference type="NCBI Taxonomy" id="408172"/>
    <lineage>
        <taxon>unclassified sequences</taxon>
        <taxon>metagenomes</taxon>
        <taxon>ecological metagenomes</taxon>
    </lineage>
</organism>
<keyword evidence="2" id="KW-0808">Transferase</keyword>
<feature type="transmembrane region" description="Helical" evidence="7">
    <location>
        <begin position="21"/>
        <end position="39"/>
    </location>
</feature>
<dbReference type="NCBIfam" id="NF003349">
    <property type="entry name" value="PRK04375.1-2"/>
    <property type="match status" value="1"/>
</dbReference>
<feature type="transmembrane region" description="Helical" evidence="7">
    <location>
        <begin position="214"/>
        <end position="234"/>
    </location>
</feature>
<feature type="transmembrane region" description="Helical" evidence="7">
    <location>
        <begin position="45"/>
        <end position="69"/>
    </location>
</feature>
<sequence length="297" mass="32957">MLLSKQPAKTVLAAYVELLKPNIMSLVLVTTVLGFYLGGDGINSWFNLVLTLIGTAFTAGGSGALNHYLERDTDALMERTKNRPIPAGIISPSSALMFGILLVLCGSTLLVWKINTLTGFLSILTAFLYVLVYTPMKKITWLNTSVGSVPGAIPPLGGWAAATGHLDFGAWVLFFILFLWQHPHFFAIAWMCHKDYAKAGFKMLPVLEKNGTRTVRQILWHLTLLIPTSMLLFINGNSGWIYAIGVFILSLIFSLSAVPLVFRRTNKNARLILKTSVLYLPAFLVLIIIDKMYFHMF</sequence>
<name>A0A381ZCA5_9ZZZZ</name>
<dbReference type="AlphaFoldDB" id="A0A381ZCA5"/>
<evidence type="ECO:0000256" key="4">
    <source>
        <dbReference type="ARBA" id="ARBA00022989"/>
    </source>
</evidence>
<evidence type="ECO:0000256" key="7">
    <source>
        <dbReference type="SAM" id="Phobius"/>
    </source>
</evidence>
<accession>A0A381ZCA5</accession>
<evidence type="ECO:0008006" key="9">
    <source>
        <dbReference type="Google" id="ProtNLM"/>
    </source>
</evidence>
<feature type="transmembrane region" description="Helical" evidence="7">
    <location>
        <begin position="89"/>
        <end position="111"/>
    </location>
</feature>
<dbReference type="EMBL" id="UINC01020783">
    <property type="protein sequence ID" value="SVA86928.1"/>
    <property type="molecule type" value="Genomic_DNA"/>
</dbReference>
<dbReference type="GO" id="GO:0008495">
    <property type="term" value="F:protoheme IX farnesyltransferase activity"/>
    <property type="evidence" value="ECO:0007669"/>
    <property type="project" value="InterPro"/>
</dbReference>
<feature type="transmembrane region" description="Helical" evidence="7">
    <location>
        <begin position="168"/>
        <end position="193"/>
    </location>
</feature>
<keyword evidence="3 7" id="KW-0812">Transmembrane</keyword>
<evidence type="ECO:0000256" key="2">
    <source>
        <dbReference type="ARBA" id="ARBA00022679"/>
    </source>
</evidence>
<dbReference type="Pfam" id="PF01040">
    <property type="entry name" value="UbiA"/>
    <property type="match status" value="1"/>
</dbReference>
<keyword evidence="4 7" id="KW-1133">Transmembrane helix</keyword>
<feature type="transmembrane region" description="Helical" evidence="7">
    <location>
        <begin position="141"/>
        <end position="162"/>
    </location>
</feature>
<dbReference type="PANTHER" id="PTHR43448">
    <property type="entry name" value="PROTOHEME IX FARNESYLTRANSFERASE, MITOCHONDRIAL"/>
    <property type="match status" value="1"/>
</dbReference>
<dbReference type="NCBIfam" id="TIGR01473">
    <property type="entry name" value="cyoE_ctaB"/>
    <property type="match status" value="1"/>
</dbReference>
<evidence type="ECO:0000313" key="8">
    <source>
        <dbReference type="EMBL" id="SVA86928.1"/>
    </source>
</evidence>
<keyword evidence="6 7" id="KW-0472">Membrane</keyword>
<dbReference type="HAMAP" id="MF_00154">
    <property type="entry name" value="CyoE_CtaB"/>
    <property type="match status" value="1"/>
</dbReference>
<proteinExistence type="inferred from homology"/>
<protein>
    <recommendedName>
        <fullName evidence="9">Heme O synthase</fullName>
    </recommendedName>
</protein>
<dbReference type="InterPro" id="IPR006369">
    <property type="entry name" value="Protohaem_IX_farnesylTrfase"/>
</dbReference>
<dbReference type="InterPro" id="IPR044878">
    <property type="entry name" value="UbiA_sf"/>
</dbReference>
<dbReference type="GO" id="GO:0006784">
    <property type="term" value="P:heme A biosynthetic process"/>
    <property type="evidence" value="ECO:0007669"/>
    <property type="project" value="TreeGrafter"/>
</dbReference>
<dbReference type="FunFam" id="1.10.357.140:FF:000006">
    <property type="entry name" value="Protoheme IX farnesyltransferase, mitochondrial"/>
    <property type="match status" value="1"/>
</dbReference>
<feature type="transmembrane region" description="Helical" evidence="7">
    <location>
        <begin position="271"/>
        <end position="289"/>
    </location>
</feature>
<keyword evidence="5" id="KW-0350">Heme biosynthesis</keyword>
<gene>
    <name evidence="8" type="ORF">METZ01_LOCUS139782</name>
</gene>